<protein>
    <submittedName>
        <fullName evidence="1">Uncharacterized protein</fullName>
    </submittedName>
</protein>
<gene>
    <name evidence="1" type="ORF">SCF082_LOCUS21233</name>
</gene>
<keyword evidence="2" id="KW-1185">Reference proteome</keyword>
<evidence type="ECO:0000313" key="2">
    <source>
        <dbReference type="Proteomes" id="UP001642464"/>
    </source>
</evidence>
<evidence type="ECO:0000313" key="1">
    <source>
        <dbReference type="EMBL" id="CAK9035310.1"/>
    </source>
</evidence>
<feature type="non-terminal residue" evidence="1">
    <location>
        <position position="167"/>
    </location>
</feature>
<dbReference type="EMBL" id="CAXAMM010015014">
    <property type="protein sequence ID" value="CAK9035310.1"/>
    <property type="molecule type" value="Genomic_DNA"/>
</dbReference>
<accession>A0ABP0L874</accession>
<organism evidence="1 2">
    <name type="scientific">Durusdinium trenchii</name>
    <dbReference type="NCBI Taxonomy" id="1381693"/>
    <lineage>
        <taxon>Eukaryota</taxon>
        <taxon>Sar</taxon>
        <taxon>Alveolata</taxon>
        <taxon>Dinophyceae</taxon>
        <taxon>Suessiales</taxon>
        <taxon>Symbiodiniaceae</taxon>
        <taxon>Durusdinium</taxon>
    </lineage>
</organism>
<dbReference type="Proteomes" id="UP001642464">
    <property type="component" value="Unassembled WGS sequence"/>
</dbReference>
<sequence>MAVQFNEVKTLWDGLLVVYGLKELAHLVEFEYENVRECFLKCRNCWCQDVIKYTLTMEIAQIVTILSNLTFNCQMSGESYPSEFNSHVEANDIAGPFVLQSPRSALRERLRLVDKKVKTDLLTVELDKAQRDVAFLVGYTKNLEGLHTRFVGAVKLLSELQEFVKAQ</sequence>
<name>A0ABP0L874_9DINO</name>
<reference evidence="1 2" key="1">
    <citation type="submission" date="2024-02" db="EMBL/GenBank/DDBJ databases">
        <authorList>
            <person name="Chen Y."/>
            <person name="Shah S."/>
            <person name="Dougan E. K."/>
            <person name="Thang M."/>
            <person name="Chan C."/>
        </authorList>
    </citation>
    <scope>NUCLEOTIDE SEQUENCE [LARGE SCALE GENOMIC DNA]</scope>
</reference>
<comment type="caution">
    <text evidence="1">The sequence shown here is derived from an EMBL/GenBank/DDBJ whole genome shotgun (WGS) entry which is preliminary data.</text>
</comment>
<proteinExistence type="predicted"/>